<reference evidence="1" key="1">
    <citation type="submission" date="2021-04" db="EMBL/GenBank/DDBJ databases">
        <title>Isolation of p-tert-butylphenol degrading bacteria Sphingobium phenoxybenzoativorans Tas13 from active sludge.</title>
        <authorList>
            <person name="Li Y."/>
        </authorList>
    </citation>
    <scope>NUCLEOTIDE SEQUENCE</scope>
    <source>
        <strain evidence="1">Tas13</strain>
    </source>
</reference>
<dbReference type="RefSeq" id="WP_212609652.1">
    <property type="nucleotide sequence ID" value="NZ_CP073910.1"/>
</dbReference>
<accession>A0A975K7L8</accession>
<organism evidence="1 2">
    <name type="scientific">Sphingobium phenoxybenzoativorans</name>
    <dbReference type="NCBI Taxonomy" id="1592790"/>
    <lineage>
        <taxon>Bacteria</taxon>
        <taxon>Pseudomonadati</taxon>
        <taxon>Pseudomonadota</taxon>
        <taxon>Alphaproteobacteria</taxon>
        <taxon>Sphingomonadales</taxon>
        <taxon>Sphingomonadaceae</taxon>
        <taxon>Sphingobium</taxon>
    </lineage>
</organism>
<dbReference type="AlphaFoldDB" id="A0A975K7L8"/>
<evidence type="ECO:0000313" key="1">
    <source>
        <dbReference type="EMBL" id="QUT06245.1"/>
    </source>
</evidence>
<dbReference type="EMBL" id="CP073910">
    <property type="protein sequence ID" value="QUT06245.1"/>
    <property type="molecule type" value="Genomic_DNA"/>
</dbReference>
<dbReference type="Gene3D" id="3.40.640.10">
    <property type="entry name" value="Type I PLP-dependent aspartate aminotransferase-like (Major domain)"/>
    <property type="match status" value="1"/>
</dbReference>
<dbReference type="InterPro" id="IPR015421">
    <property type="entry name" value="PyrdxlP-dep_Trfase_major"/>
</dbReference>
<gene>
    <name evidence="1" type="ORF">KFK14_01800</name>
</gene>
<proteinExistence type="predicted"/>
<dbReference type="InterPro" id="IPR015424">
    <property type="entry name" value="PyrdxlP-dep_Trfase"/>
</dbReference>
<dbReference type="SUPFAM" id="SSF53383">
    <property type="entry name" value="PLP-dependent transferases"/>
    <property type="match status" value="1"/>
</dbReference>
<protein>
    <submittedName>
        <fullName evidence="1">Uncharacterized protein</fullName>
    </submittedName>
</protein>
<name>A0A975K7L8_9SPHN</name>
<sequence>MIRPDTAAQIARLLTEGGDARITLNPETGLNRYLASPRPREMTTYASSTANDISPEAFAHLGERLDALAPRGEIDGAGYEVALDALRDRIRSAYGIGADCAIAFAPSGTDLEYVALAAVAGKAANGIHNLLLGADEIGSGCAHSAGGLHFAKETALDVATEPGTPVAGLGPVSLSQFPVRDDHGIANDSAMIAMEMRATIARAIARGEHPLVHIVHGSKTGLILPAIDDIDALRRRFGADVSFVVDACQARITGEAIAAYLRRGIIVLLTGSKFMGGPPFSGFALIPADMTAGAAPVAEGFTRIFRRAEWPEGWAGRDALPASPNLGLLMRLEAAIFELERFQALPIPRVVRVIDAFQAATGQLQSRICAQALGSRFGGAMPPQWHPIEMRTLVTLDLSCCLTRPSFDDAVAIQGGLLERGIRLGQPVRCIRMGTSGDTAQWAGTLRLGLSMPQIVRMDGLDDEALAGAFAGDMTRIGDALIAVMLGSRRSQRLSA</sequence>
<evidence type="ECO:0000313" key="2">
    <source>
        <dbReference type="Proteomes" id="UP000681425"/>
    </source>
</evidence>
<keyword evidence="2" id="KW-1185">Reference proteome</keyword>
<dbReference type="KEGG" id="spph:KFK14_01800"/>
<dbReference type="Proteomes" id="UP000681425">
    <property type="component" value="Chromosome"/>
</dbReference>